<dbReference type="GeneID" id="38129535"/>
<sequence length="83" mass="8986">MEDIIDSIKHPRNRGVSRNVWDDGKLDLTFIFRAAVLELCDPSFLAYADSKAMARFQGFEGDGPADESGGAGDKDEAGGHLTL</sequence>
<comment type="caution">
    <text evidence="2">The sequence shown here is derived from an EMBL/GenBank/DDBJ whole genome shotgun (WGS) entry which is preliminary data.</text>
</comment>
<dbReference type="VEuPathDB" id="FungiDB:CDV56_107561"/>
<dbReference type="EMBL" id="NKHU02000017">
    <property type="protein sequence ID" value="RHZ65504.1"/>
    <property type="molecule type" value="Genomic_DNA"/>
</dbReference>
<gene>
    <name evidence="2" type="ORF">CDV56_107561</name>
</gene>
<accession>A0A397HWD6</accession>
<reference evidence="2" key="1">
    <citation type="submission" date="2018-08" db="EMBL/GenBank/DDBJ databases">
        <title>Draft genome sequence of azole-resistant Aspergillus thermomutatus (Neosartorya pseudofischeri) strain HMR AF 39, isolated from a human nasal aspirate.</title>
        <authorList>
            <person name="Parent-Michaud M."/>
            <person name="Dufresne P.J."/>
            <person name="Fournier E."/>
            <person name="Martineau C."/>
            <person name="Moreira S."/>
            <person name="Perkins V."/>
            <person name="De Repentigny L."/>
            <person name="Dufresne S.F."/>
        </authorList>
    </citation>
    <scope>NUCLEOTIDE SEQUENCE [LARGE SCALE GENOMIC DNA]</scope>
    <source>
        <strain evidence="2">HMR AF 39</strain>
    </source>
</reference>
<name>A0A397HWD6_ASPTH</name>
<proteinExistence type="predicted"/>
<keyword evidence="3" id="KW-1185">Reference proteome</keyword>
<feature type="compositionally biased region" description="Basic and acidic residues" evidence="1">
    <location>
        <begin position="72"/>
        <end position="83"/>
    </location>
</feature>
<protein>
    <submittedName>
        <fullName evidence="2">Uncharacterized protein</fullName>
    </submittedName>
</protein>
<feature type="region of interest" description="Disordered" evidence="1">
    <location>
        <begin position="58"/>
        <end position="83"/>
    </location>
</feature>
<evidence type="ECO:0000313" key="3">
    <source>
        <dbReference type="Proteomes" id="UP000215305"/>
    </source>
</evidence>
<organism evidence="2 3">
    <name type="scientific">Aspergillus thermomutatus</name>
    <name type="common">Neosartorya pseudofischeri</name>
    <dbReference type="NCBI Taxonomy" id="41047"/>
    <lineage>
        <taxon>Eukaryota</taxon>
        <taxon>Fungi</taxon>
        <taxon>Dikarya</taxon>
        <taxon>Ascomycota</taxon>
        <taxon>Pezizomycotina</taxon>
        <taxon>Eurotiomycetes</taxon>
        <taxon>Eurotiomycetidae</taxon>
        <taxon>Eurotiales</taxon>
        <taxon>Aspergillaceae</taxon>
        <taxon>Aspergillus</taxon>
        <taxon>Aspergillus subgen. Fumigati</taxon>
    </lineage>
</organism>
<dbReference type="AlphaFoldDB" id="A0A397HWD6"/>
<dbReference type="RefSeq" id="XP_026617862.1">
    <property type="nucleotide sequence ID" value="XM_026761180.1"/>
</dbReference>
<dbReference type="Proteomes" id="UP000215305">
    <property type="component" value="Unassembled WGS sequence"/>
</dbReference>
<evidence type="ECO:0000256" key="1">
    <source>
        <dbReference type="SAM" id="MobiDB-lite"/>
    </source>
</evidence>
<evidence type="ECO:0000313" key="2">
    <source>
        <dbReference type="EMBL" id="RHZ65504.1"/>
    </source>
</evidence>